<dbReference type="OrthoDB" id="1883168at2759"/>
<dbReference type="InterPro" id="IPR036298">
    <property type="entry name" value="Chalcone_isomerase_sf"/>
</dbReference>
<dbReference type="EMBL" id="LFYR01002032">
    <property type="protein sequence ID" value="KMZ57685.1"/>
    <property type="molecule type" value="Genomic_DNA"/>
</dbReference>
<comment type="caution">
    <text evidence="2">The sequence shown here is derived from an EMBL/GenBank/DDBJ whole genome shotgun (WGS) entry which is preliminary data.</text>
</comment>
<evidence type="ECO:0000313" key="2">
    <source>
        <dbReference type="EMBL" id="KMZ57686.1"/>
    </source>
</evidence>
<reference evidence="3" key="2">
    <citation type="journal article" date="2016" name="Nature">
        <title>The genome of the seagrass Zostera marina reveals angiosperm adaptation to the sea.</title>
        <authorList>
            <person name="Olsen J.L."/>
            <person name="Rouze P."/>
            <person name="Verhelst B."/>
            <person name="Lin Y.-C."/>
            <person name="Bayer T."/>
            <person name="Collen J."/>
            <person name="Dattolo E."/>
            <person name="De Paoli E."/>
            <person name="Dittami S."/>
            <person name="Maumus F."/>
            <person name="Michel G."/>
            <person name="Kersting A."/>
            <person name="Lauritano C."/>
            <person name="Lohaus R."/>
            <person name="Toepel M."/>
            <person name="Tonon T."/>
            <person name="Vanneste K."/>
            <person name="Amirebrahimi M."/>
            <person name="Brakel J."/>
            <person name="Bostroem C."/>
            <person name="Chovatia M."/>
            <person name="Grimwood J."/>
            <person name="Jenkins J.W."/>
            <person name="Jueterbock A."/>
            <person name="Mraz A."/>
            <person name="Stam W.T."/>
            <person name="Tice H."/>
            <person name="Bornberg-Bauer E."/>
            <person name="Green P.J."/>
            <person name="Pearson G.A."/>
            <person name="Procaccini G."/>
            <person name="Duarte C.M."/>
            <person name="Schmutz J."/>
            <person name="Reusch T.B.H."/>
            <person name="Van de Peer Y."/>
        </authorList>
    </citation>
    <scope>NUCLEOTIDE SEQUENCE [LARGE SCALE GENOMIC DNA]</scope>
    <source>
        <strain evidence="3">cv. Finnish</strain>
    </source>
</reference>
<dbReference type="PANTHER" id="PTHR47588:SF1">
    <property type="entry name" value="CHALCONE--FLAVANONE ISOMERASE 3-RELATED"/>
    <property type="match status" value="1"/>
</dbReference>
<dbReference type="Proteomes" id="UP000036987">
    <property type="component" value="Unassembled WGS sequence"/>
</dbReference>
<protein>
    <submittedName>
        <fullName evidence="2">Chalcone isomerase</fullName>
    </submittedName>
</protein>
<sequence length="95" mass="11202">MLKVIVIKEIKDSQYGVQLQNSVRDRLVEVDRYEEEELDKLTDFFQSKSNLYHQGKKNHISRLRTLMCIAKIFKNDTLEESARAIYLSDNHQTLA</sequence>
<dbReference type="GO" id="GO:0016872">
    <property type="term" value="F:intramolecular lyase activity"/>
    <property type="evidence" value="ECO:0007669"/>
    <property type="project" value="InterPro"/>
</dbReference>
<keyword evidence="3" id="KW-1185">Reference proteome</keyword>
<dbReference type="Gene3D" id="3.50.70.10">
    <property type="match status" value="1"/>
</dbReference>
<dbReference type="PANTHER" id="PTHR47588">
    <property type="entry name" value="CHALCONE--FLAVONONE ISOMERASE 3-RELATED"/>
    <property type="match status" value="1"/>
</dbReference>
<dbReference type="InterPro" id="IPR044191">
    <property type="entry name" value="CHI3-like"/>
</dbReference>
<dbReference type="SUPFAM" id="SSF54626">
    <property type="entry name" value="Chalcone isomerase"/>
    <property type="match status" value="1"/>
</dbReference>
<accession>A0A0K9NLR8</accession>
<dbReference type="AlphaFoldDB" id="A0A0K9NLR8"/>
<dbReference type="InterPro" id="IPR016088">
    <property type="entry name" value="Chalcone_isomerase_3-sand"/>
</dbReference>
<reference evidence="2" key="1">
    <citation type="submission" date="2015-06" db="EMBL/GenBank/DDBJ databases">
        <title>The genome of the seagrass Zostera marina.</title>
        <authorList>
            <person name="Olsen J.L."/>
            <person name="Schmutz J."/>
            <person name="Jenkins J."/>
            <person name="Grimwood J."/>
            <person name="Amirebrahimi M."/>
            <person name="Tice H."/>
            <person name="Chovatia M."/>
            <person name="Van de Peer Y."/>
            <person name="Rouze P."/>
            <person name="Verhelst B."/>
            <person name="Lin Y.-C."/>
        </authorList>
    </citation>
    <scope>NUCLEOTIDE SEQUENCE [LARGE SCALE GENOMIC DNA]</scope>
    <source>
        <strain evidence="2">Finnish</strain>
    </source>
</reference>
<dbReference type="STRING" id="29655.A0A0K9NLR8"/>
<evidence type="ECO:0000313" key="1">
    <source>
        <dbReference type="EMBL" id="KMZ57685.1"/>
    </source>
</evidence>
<organism evidence="2 3">
    <name type="scientific">Zostera marina</name>
    <name type="common">Eelgrass</name>
    <dbReference type="NCBI Taxonomy" id="29655"/>
    <lineage>
        <taxon>Eukaryota</taxon>
        <taxon>Viridiplantae</taxon>
        <taxon>Streptophyta</taxon>
        <taxon>Embryophyta</taxon>
        <taxon>Tracheophyta</taxon>
        <taxon>Spermatophyta</taxon>
        <taxon>Magnoliopsida</taxon>
        <taxon>Liliopsida</taxon>
        <taxon>Zosteraceae</taxon>
        <taxon>Zostera</taxon>
    </lineage>
</organism>
<dbReference type="EMBL" id="LFYR01002032">
    <property type="protein sequence ID" value="KMZ57686.1"/>
    <property type="molecule type" value="Genomic_DNA"/>
</dbReference>
<keyword evidence="2" id="KW-0413">Isomerase</keyword>
<name>A0A0K9NLR8_ZOSMR</name>
<proteinExistence type="predicted"/>
<gene>
    <name evidence="1" type="ORF">ZOSMA_833G00020</name>
    <name evidence="2" type="ORF">ZOSMA_833G00030</name>
</gene>
<evidence type="ECO:0000313" key="3">
    <source>
        <dbReference type="Proteomes" id="UP000036987"/>
    </source>
</evidence>